<dbReference type="OrthoDB" id="411871at2759"/>
<dbReference type="Proteomes" id="UP000595437">
    <property type="component" value="Chromosome 9"/>
</dbReference>
<name>A0A7T8JYT2_CALRO</name>
<keyword evidence="2" id="KW-1185">Reference proteome</keyword>
<protein>
    <submittedName>
        <fullName evidence="1">LOC101744750</fullName>
    </submittedName>
</protein>
<feature type="non-terminal residue" evidence="1">
    <location>
        <position position="1"/>
    </location>
</feature>
<evidence type="ECO:0000313" key="1">
    <source>
        <dbReference type="EMBL" id="QQP40178.1"/>
    </source>
</evidence>
<organism evidence="1 2">
    <name type="scientific">Caligus rogercresseyi</name>
    <name type="common">Sea louse</name>
    <dbReference type="NCBI Taxonomy" id="217165"/>
    <lineage>
        <taxon>Eukaryota</taxon>
        <taxon>Metazoa</taxon>
        <taxon>Ecdysozoa</taxon>
        <taxon>Arthropoda</taxon>
        <taxon>Crustacea</taxon>
        <taxon>Multicrustacea</taxon>
        <taxon>Hexanauplia</taxon>
        <taxon>Copepoda</taxon>
        <taxon>Siphonostomatoida</taxon>
        <taxon>Caligidae</taxon>
        <taxon>Caligus</taxon>
    </lineage>
</organism>
<feature type="non-terminal residue" evidence="1">
    <location>
        <position position="94"/>
    </location>
</feature>
<sequence length="94" mass="10610">EVFAIKQAVEDLRKLEKPWEKVLIRSDSQSVIAALFNPLTSALKSGSVKKSYAEERMRKTYTLNGAEDTLTSQEMNLQTTLQKVVHKATTENLL</sequence>
<proteinExistence type="predicted"/>
<gene>
    <name evidence="1" type="ORF">FKW44_014145</name>
</gene>
<dbReference type="EMBL" id="CP045898">
    <property type="protein sequence ID" value="QQP40178.1"/>
    <property type="molecule type" value="Genomic_DNA"/>
</dbReference>
<dbReference type="AlphaFoldDB" id="A0A7T8JYT2"/>
<accession>A0A7T8JYT2</accession>
<reference evidence="2" key="1">
    <citation type="submission" date="2021-01" db="EMBL/GenBank/DDBJ databases">
        <title>Caligus Genome Assembly.</title>
        <authorList>
            <person name="Gallardo-Escarate C."/>
        </authorList>
    </citation>
    <scope>NUCLEOTIDE SEQUENCE [LARGE SCALE GENOMIC DNA]</scope>
</reference>
<evidence type="ECO:0000313" key="2">
    <source>
        <dbReference type="Proteomes" id="UP000595437"/>
    </source>
</evidence>